<dbReference type="InterPro" id="IPR013785">
    <property type="entry name" value="Aldolase_TIM"/>
</dbReference>
<protein>
    <recommendedName>
        <fullName evidence="3">4-hydroxy-tetrahydrodipicolinate synthase</fullName>
    </recommendedName>
</protein>
<sequence length="63" mass="7076">MAQLKPFEDLRARHGNAYNVSAVKEALAQLDMCRRDVRPPISELPEAERAEVGKILRDWGIGS</sequence>
<keyword evidence="2" id="KW-1185">Reference proteome</keyword>
<dbReference type="SUPFAM" id="SSF51569">
    <property type="entry name" value="Aldolase"/>
    <property type="match status" value="1"/>
</dbReference>
<comment type="caution">
    <text evidence="1">The sequence shown here is derived from an EMBL/GenBank/DDBJ whole genome shotgun (WGS) entry which is preliminary data.</text>
</comment>
<organism evidence="1 2">
    <name type="scientific">Kibdelosporangium philippinense</name>
    <dbReference type="NCBI Taxonomy" id="211113"/>
    <lineage>
        <taxon>Bacteria</taxon>
        <taxon>Bacillati</taxon>
        <taxon>Actinomycetota</taxon>
        <taxon>Actinomycetes</taxon>
        <taxon>Pseudonocardiales</taxon>
        <taxon>Pseudonocardiaceae</taxon>
        <taxon>Kibdelosporangium</taxon>
    </lineage>
</organism>
<evidence type="ECO:0000313" key="1">
    <source>
        <dbReference type="EMBL" id="MCE7003438.1"/>
    </source>
</evidence>
<dbReference type="Gene3D" id="3.20.20.70">
    <property type="entry name" value="Aldolase class I"/>
    <property type="match status" value="1"/>
</dbReference>
<gene>
    <name evidence="1" type="ORF">LWC34_11445</name>
</gene>
<evidence type="ECO:0008006" key="3">
    <source>
        <dbReference type="Google" id="ProtNLM"/>
    </source>
</evidence>
<reference evidence="1 2" key="1">
    <citation type="submission" date="2021-12" db="EMBL/GenBank/DDBJ databases">
        <title>Genome sequence of Kibdelosporangium philippinense ATCC 49844.</title>
        <authorList>
            <person name="Fedorov E.A."/>
            <person name="Omeragic M."/>
            <person name="Shalygina K.F."/>
            <person name="Maclea K.S."/>
        </authorList>
    </citation>
    <scope>NUCLEOTIDE SEQUENCE [LARGE SCALE GENOMIC DNA]</scope>
    <source>
        <strain evidence="1 2">ATCC 49844</strain>
    </source>
</reference>
<accession>A0ABS8ZA79</accession>
<proteinExistence type="predicted"/>
<name>A0ABS8ZA79_9PSEU</name>
<dbReference type="EMBL" id="JAJVCN010000001">
    <property type="protein sequence ID" value="MCE7003438.1"/>
    <property type="molecule type" value="Genomic_DNA"/>
</dbReference>
<dbReference type="RefSeq" id="WP_233725023.1">
    <property type="nucleotide sequence ID" value="NZ_JAJVCN010000001.1"/>
</dbReference>
<evidence type="ECO:0000313" key="2">
    <source>
        <dbReference type="Proteomes" id="UP001521150"/>
    </source>
</evidence>
<dbReference type="Proteomes" id="UP001521150">
    <property type="component" value="Unassembled WGS sequence"/>
</dbReference>